<reference evidence="1 2" key="1">
    <citation type="submission" date="2012-10" db="EMBL/GenBank/DDBJ databases">
        <authorList>
            <person name="Zafar N."/>
            <person name="Inman J."/>
            <person name="Hall N."/>
            <person name="Lorenzi H."/>
            <person name="Caler E."/>
        </authorList>
    </citation>
    <scope>NUCLEOTIDE SEQUENCE [LARGE SCALE GENOMIC DNA]</scope>
    <source>
        <strain evidence="1 2">IP1</strain>
    </source>
</reference>
<protein>
    <submittedName>
        <fullName evidence="1">Uncharacterized protein</fullName>
    </submittedName>
</protein>
<gene>
    <name evidence="1" type="ORF">EIN_247440</name>
</gene>
<evidence type="ECO:0000313" key="2">
    <source>
        <dbReference type="Proteomes" id="UP000014680"/>
    </source>
</evidence>
<dbReference type="OrthoDB" id="273181at2759"/>
<accession>A0A0A1UE08</accession>
<keyword evidence="2" id="KW-1185">Reference proteome</keyword>
<dbReference type="RefSeq" id="XP_004261601.1">
    <property type="nucleotide sequence ID" value="XM_004261553.1"/>
</dbReference>
<dbReference type="KEGG" id="eiv:EIN_247440"/>
<dbReference type="OMA" id="IHYITIF"/>
<dbReference type="AlphaFoldDB" id="A0A0A1UE08"/>
<dbReference type="EMBL" id="KB206169">
    <property type="protein sequence ID" value="ELP94830.1"/>
    <property type="molecule type" value="Genomic_DNA"/>
</dbReference>
<dbReference type="GeneID" id="14893797"/>
<sequence length="177" mass="20967">MERLITLSLSIHYITIFGEEVYINFDNGLSKKMVWNENHVWTVTLSIHPRTTRWWYSISNHSQTTRVEDLELPREYDFDTKDKYFQIVDHWDDYYTVVTPINSSNLIISKAMNSSLIKRYLIPRYTPNLVRNKSPHNNFEPKPSTKYNGCTWGFFDDSALLEKKTKTLTVYSVLRGD</sequence>
<proteinExistence type="predicted"/>
<name>A0A0A1UE08_ENTIV</name>
<dbReference type="Proteomes" id="UP000014680">
    <property type="component" value="Unassembled WGS sequence"/>
</dbReference>
<organism evidence="1 2">
    <name type="scientific">Entamoeba invadens IP1</name>
    <dbReference type="NCBI Taxonomy" id="370355"/>
    <lineage>
        <taxon>Eukaryota</taxon>
        <taxon>Amoebozoa</taxon>
        <taxon>Evosea</taxon>
        <taxon>Archamoebae</taxon>
        <taxon>Mastigamoebida</taxon>
        <taxon>Entamoebidae</taxon>
        <taxon>Entamoeba</taxon>
    </lineage>
</organism>
<dbReference type="VEuPathDB" id="AmoebaDB:EIN_247440"/>
<evidence type="ECO:0000313" key="1">
    <source>
        <dbReference type="EMBL" id="ELP94830.1"/>
    </source>
</evidence>